<feature type="domain" description="Carboxyltransferase" evidence="5">
    <location>
        <begin position="1"/>
        <end position="192"/>
    </location>
</feature>
<dbReference type="Proteomes" id="UP000199515">
    <property type="component" value="Unassembled WGS sequence"/>
</dbReference>
<dbReference type="RefSeq" id="WP_091295822.1">
    <property type="nucleotide sequence ID" value="NZ_FNON01000008.1"/>
</dbReference>
<dbReference type="AlphaFoldDB" id="A0A1H3PLQ5"/>
<keyword evidence="2" id="KW-0378">Hydrolase</keyword>
<dbReference type="EMBL" id="FNON01000008">
    <property type="protein sequence ID" value="SDZ01977.1"/>
    <property type="molecule type" value="Genomic_DNA"/>
</dbReference>
<evidence type="ECO:0000259" key="5">
    <source>
        <dbReference type="SMART" id="SM00796"/>
    </source>
</evidence>
<evidence type="ECO:0000313" key="6">
    <source>
        <dbReference type="EMBL" id="SDZ01977.1"/>
    </source>
</evidence>
<dbReference type="InterPro" id="IPR003833">
    <property type="entry name" value="CT_C_D"/>
</dbReference>
<feature type="region of interest" description="Disordered" evidence="4">
    <location>
        <begin position="131"/>
        <end position="151"/>
    </location>
</feature>
<proteinExistence type="predicted"/>
<reference evidence="6 7" key="1">
    <citation type="submission" date="2016-10" db="EMBL/GenBank/DDBJ databases">
        <authorList>
            <person name="de Groot N.N."/>
        </authorList>
    </citation>
    <scope>NUCLEOTIDE SEQUENCE [LARGE SCALE GENOMIC DNA]</scope>
    <source>
        <strain evidence="6 7">CPCC 202699</strain>
    </source>
</reference>
<gene>
    <name evidence="6" type="ORF">SAMN05421504_108285</name>
</gene>
<dbReference type="STRING" id="589385.SAMN05421504_108285"/>
<keyword evidence="1" id="KW-0547">Nucleotide-binding</keyword>
<dbReference type="SUPFAM" id="SSF50891">
    <property type="entry name" value="Cyclophilin-like"/>
    <property type="match status" value="1"/>
</dbReference>
<dbReference type="Gene3D" id="2.40.100.10">
    <property type="entry name" value="Cyclophilin-like"/>
    <property type="match status" value="1"/>
</dbReference>
<dbReference type="SMART" id="SM00796">
    <property type="entry name" value="AHS1"/>
    <property type="match status" value="1"/>
</dbReference>
<keyword evidence="7" id="KW-1185">Reference proteome</keyword>
<accession>A0A1H3PLQ5</accession>
<evidence type="ECO:0000256" key="3">
    <source>
        <dbReference type="ARBA" id="ARBA00022840"/>
    </source>
</evidence>
<dbReference type="InterPro" id="IPR010016">
    <property type="entry name" value="PxpB"/>
</dbReference>
<protein>
    <submittedName>
        <fullName evidence="6">Sensor histidine kinase inhibitor, KipI family</fullName>
    </submittedName>
</protein>
<sequence length="208" mass="22546">MKIEPYGDSALLVRPGGESAWQIVQRLADALDVPGVTDLVATYDSLLVAFDCVRVGHDELAARIRRLRLENLDAPTVSRRFEIPVVYDGPDLADVAAELGLSEDEVVRLHSGTDWVVRFLGAPAGAPMLDGSPFPARVSRRPRPRTSVPAGSVAVSGTQAVIYPVVSPGGWRLIGRTPLRLVDTSRDPMVPYRPGDRFRFVPVSGARP</sequence>
<dbReference type="OrthoDB" id="9768696at2"/>
<organism evidence="6 7">
    <name type="scientific">Amycolatopsis xylanica</name>
    <dbReference type="NCBI Taxonomy" id="589385"/>
    <lineage>
        <taxon>Bacteria</taxon>
        <taxon>Bacillati</taxon>
        <taxon>Actinomycetota</taxon>
        <taxon>Actinomycetes</taxon>
        <taxon>Pseudonocardiales</taxon>
        <taxon>Pseudonocardiaceae</taxon>
        <taxon>Amycolatopsis</taxon>
    </lineage>
</organism>
<dbReference type="SUPFAM" id="SSF160467">
    <property type="entry name" value="PH0987 N-terminal domain-like"/>
    <property type="match status" value="1"/>
</dbReference>
<evidence type="ECO:0000313" key="7">
    <source>
        <dbReference type="Proteomes" id="UP000199515"/>
    </source>
</evidence>
<dbReference type="Pfam" id="PF02682">
    <property type="entry name" value="CT_C_D"/>
    <property type="match status" value="1"/>
</dbReference>
<dbReference type="GO" id="GO:0005524">
    <property type="term" value="F:ATP binding"/>
    <property type="evidence" value="ECO:0007669"/>
    <property type="project" value="UniProtKB-KW"/>
</dbReference>
<keyword evidence="3" id="KW-0067">ATP-binding</keyword>
<dbReference type="InterPro" id="IPR029000">
    <property type="entry name" value="Cyclophilin-like_dom_sf"/>
</dbReference>
<dbReference type="GO" id="GO:0016787">
    <property type="term" value="F:hydrolase activity"/>
    <property type="evidence" value="ECO:0007669"/>
    <property type="project" value="UniProtKB-KW"/>
</dbReference>
<name>A0A1H3PLQ5_9PSEU</name>
<dbReference type="PANTHER" id="PTHR34698:SF2">
    <property type="entry name" value="5-OXOPROLINASE SUBUNIT B"/>
    <property type="match status" value="1"/>
</dbReference>
<dbReference type="Gene3D" id="3.30.1360.40">
    <property type="match status" value="1"/>
</dbReference>
<evidence type="ECO:0000256" key="2">
    <source>
        <dbReference type="ARBA" id="ARBA00022801"/>
    </source>
</evidence>
<evidence type="ECO:0000256" key="4">
    <source>
        <dbReference type="SAM" id="MobiDB-lite"/>
    </source>
</evidence>
<dbReference type="PANTHER" id="PTHR34698">
    <property type="entry name" value="5-OXOPROLINASE SUBUNIT B"/>
    <property type="match status" value="1"/>
</dbReference>
<evidence type="ECO:0000256" key="1">
    <source>
        <dbReference type="ARBA" id="ARBA00022741"/>
    </source>
</evidence>